<comment type="caution">
    <text evidence="2">The sequence shown here is derived from an EMBL/GenBank/DDBJ whole genome shotgun (WGS) entry which is preliminary data.</text>
</comment>
<evidence type="ECO:0000256" key="1">
    <source>
        <dbReference type="SAM" id="MobiDB-lite"/>
    </source>
</evidence>
<evidence type="ECO:0000313" key="2">
    <source>
        <dbReference type="EMBL" id="THV54601.1"/>
    </source>
</evidence>
<proteinExistence type="predicted"/>
<reference evidence="2 3" key="1">
    <citation type="submission" date="2017-12" db="EMBL/GenBank/DDBJ databases">
        <title>Comparative genomics of Botrytis spp.</title>
        <authorList>
            <person name="Valero-Jimenez C.A."/>
            <person name="Tapia P."/>
            <person name="Veloso J."/>
            <person name="Silva-Moreno E."/>
            <person name="Staats M."/>
            <person name="Valdes J.H."/>
            <person name="Van Kan J.A.L."/>
        </authorList>
    </citation>
    <scope>NUCLEOTIDE SEQUENCE [LARGE SCALE GENOMIC DNA]</scope>
    <source>
        <strain evidence="2 3">MUCL435</strain>
    </source>
</reference>
<keyword evidence="3" id="KW-1185">Reference proteome</keyword>
<sequence length="69" mass="7616">MVLALDSNYRQETVRDTTILPLPSSSTSGYATYSSSQTYTPSPSYVSYTSSPITRESGQTKPYDPVRDL</sequence>
<evidence type="ECO:0000313" key="3">
    <source>
        <dbReference type="Proteomes" id="UP000308671"/>
    </source>
</evidence>
<dbReference type="EMBL" id="PQXL01000023">
    <property type="protein sequence ID" value="THV54601.1"/>
    <property type="molecule type" value="Genomic_DNA"/>
</dbReference>
<organism evidence="2 3">
    <name type="scientific">Botrytis galanthina</name>
    <dbReference type="NCBI Taxonomy" id="278940"/>
    <lineage>
        <taxon>Eukaryota</taxon>
        <taxon>Fungi</taxon>
        <taxon>Dikarya</taxon>
        <taxon>Ascomycota</taxon>
        <taxon>Pezizomycotina</taxon>
        <taxon>Leotiomycetes</taxon>
        <taxon>Helotiales</taxon>
        <taxon>Sclerotiniaceae</taxon>
        <taxon>Botrytis</taxon>
    </lineage>
</organism>
<dbReference type="AlphaFoldDB" id="A0A4S8RB65"/>
<protein>
    <submittedName>
        <fullName evidence="2">Uncharacterized protein</fullName>
    </submittedName>
</protein>
<feature type="region of interest" description="Disordered" evidence="1">
    <location>
        <begin position="20"/>
        <end position="69"/>
    </location>
</feature>
<accession>A0A4S8RB65</accession>
<feature type="compositionally biased region" description="Low complexity" evidence="1">
    <location>
        <begin position="20"/>
        <end position="52"/>
    </location>
</feature>
<gene>
    <name evidence="2" type="ORF">BGAL_0023g00100</name>
</gene>
<dbReference type="Proteomes" id="UP000308671">
    <property type="component" value="Unassembled WGS sequence"/>
</dbReference>
<name>A0A4S8RB65_9HELO</name>